<organism evidence="2 3">
    <name type="scientific">Rhodovulum imhoffii</name>
    <dbReference type="NCBI Taxonomy" id="365340"/>
    <lineage>
        <taxon>Bacteria</taxon>
        <taxon>Pseudomonadati</taxon>
        <taxon>Pseudomonadota</taxon>
        <taxon>Alphaproteobacteria</taxon>
        <taxon>Rhodobacterales</taxon>
        <taxon>Paracoccaceae</taxon>
        <taxon>Rhodovulum</taxon>
    </lineage>
</organism>
<dbReference type="Pfam" id="PF13403">
    <property type="entry name" value="Hint_2"/>
    <property type="match status" value="1"/>
</dbReference>
<keyword evidence="3" id="KW-1185">Reference proteome</keyword>
<dbReference type="SUPFAM" id="SSF51294">
    <property type="entry name" value="Hedgehog/intein (Hint) domain"/>
    <property type="match status" value="1"/>
</dbReference>
<accession>A0A2T5BDR5</accession>
<sequence length="397" mass="43168">MGTSTAFISEMYYRSNEGTSEFLEVTLRATEDPADYTVSFYKSDGTLETAIPVTDAVGGEITLDAASVTAVPDPDNPNYIIYTITSNTGYLFTGGTTFLNEARAVTLTNTNTGTVIDAYTVNGGTVTTTEGAGSGVTTSPSGSAGPNQSVQWDVFGNRTFGTLTPDDAVLCFDSNAMIQTTRGEIRAGDLEVGDLVATMDHGYQPILWVHETEMLPEIQVENPKVWPIRISQGALGANHPRKDLTVSPQHRIVLRSMICERMFGTTEVLVNAKSLLAVDGVTQEQPTEKFYYVHVLLERHEIIFANGHPSESLLPGEMVLEALTQNDREILKNALSETALSSKLIKPVRPIVKGREVKKMIKRHQKNNKPLFDSCLGQGQALFQKSAAEWTAPCAIA</sequence>
<proteinExistence type="predicted"/>
<gene>
    <name evidence="2" type="ORF">C8N32_1481</name>
</gene>
<dbReference type="RefSeq" id="WP_107893707.1">
    <property type="nucleotide sequence ID" value="NZ_QAAA01000048.1"/>
</dbReference>
<reference evidence="2 3" key="1">
    <citation type="submission" date="2018-04" db="EMBL/GenBank/DDBJ databases">
        <title>Genomic Encyclopedia of Archaeal and Bacterial Type Strains, Phase II (KMG-II): from individual species to whole genera.</title>
        <authorList>
            <person name="Goeker M."/>
        </authorList>
    </citation>
    <scope>NUCLEOTIDE SEQUENCE [LARGE SCALE GENOMIC DNA]</scope>
    <source>
        <strain evidence="2 3">DSM 18064</strain>
    </source>
</reference>
<dbReference type="Proteomes" id="UP000243859">
    <property type="component" value="Unassembled WGS sequence"/>
</dbReference>
<evidence type="ECO:0000313" key="3">
    <source>
        <dbReference type="Proteomes" id="UP000243859"/>
    </source>
</evidence>
<evidence type="ECO:0000313" key="2">
    <source>
        <dbReference type="EMBL" id="PTM97135.1"/>
    </source>
</evidence>
<comment type="caution">
    <text evidence="2">The sequence shown here is derived from an EMBL/GenBank/DDBJ whole genome shotgun (WGS) entry which is preliminary data.</text>
</comment>
<dbReference type="OrthoDB" id="6305173at2"/>
<dbReference type="AlphaFoldDB" id="A0A2T5BDR5"/>
<dbReference type="InterPro" id="IPR036844">
    <property type="entry name" value="Hint_dom_sf"/>
</dbReference>
<evidence type="ECO:0000259" key="1">
    <source>
        <dbReference type="Pfam" id="PF13403"/>
    </source>
</evidence>
<protein>
    <submittedName>
        <fullName evidence="2">Hint domain-containing protein</fullName>
    </submittedName>
</protein>
<name>A0A2T5BDR5_9RHOB</name>
<dbReference type="EMBL" id="QAAA01000048">
    <property type="protein sequence ID" value="PTM97135.1"/>
    <property type="molecule type" value="Genomic_DNA"/>
</dbReference>
<feature type="domain" description="Hedgehog/Intein (Hint)" evidence="1">
    <location>
        <begin position="171"/>
        <end position="316"/>
    </location>
</feature>
<dbReference type="InterPro" id="IPR028992">
    <property type="entry name" value="Hedgehog/Intein_dom"/>
</dbReference>